<dbReference type="AlphaFoldDB" id="A0A6P8GNE4"/>
<dbReference type="Proteomes" id="UP000515152">
    <property type="component" value="Chromosome 18"/>
</dbReference>
<protein>
    <submittedName>
        <fullName evidence="4">Ependymin-like</fullName>
    </submittedName>
</protein>
<dbReference type="GO" id="GO:0005576">
    <property type="term" value="C:extracellular region"/>
    <property type="evidence" value="ECO:0007669"/>
    <property type="project" value="InterPro"/>
</dbReference>
<dbReference type="GO" id="GO:0007160">
    <property type="term" value="P:cell-matrix adhesion"/>
    <property type="evidence" value="ECO:0007669"/>
    <property type="project" value="InterPro"/>
</dbReference>
<evidence type="ECO:0000313" key="3">
    <source>
        <dbReference type="Proteomes" id="UP000515152"/>
    </source>
</evidence>
<reference evidence="4" key="1">
    <citation type="submission" date="2025-08" db="UniProtKB">
        <authorList>
            <consortium name="RefSeq"/>
        </authorList>
    </citation>
    <scope>IDENTIFICATION</scope>
</reference>
<dbReference type="Pfam" id="PF00811">
    <property type="entry name" value="Ependymin"/>
    <property type="match status" value="1"/>
</dbReference>
<gene>
    <name evidence="4" type="primary">LOC105903095</name>
</gene>
<dbReference type="PANTHER" id="PTHR10697:SF5">
    <property type="entry name" value="EPENDYMIN-RELATED"/>
    <property type="match status" value="1"/>
</dbReference>
<keyword evidence="2" id="KW-0732">Signal</keyword>
<dbReference type="GO" id="GO:0005509">
    <property type="term" value="F:calcium ion binding"/>
    <property type="evidence" value="ECO:0007669"/>
    <property type="project" value="InterPro"/>
</dbReference>
<sequence>MQAMFWIAVGAMCLATGFSMAQKPQPCQAPPLYTGEVTVGTQNEQLWAVGKYAYDAFNQRIHLGEMGTFNNASFTYNALMLFQEGVMYEIYHHNKTCVKKALQSDFHPMEVPKGAGFLNQVVLGTSSSSGPGLLVNNWWGDMPDKQGNYMVSFTEFGCLPVSTLSKTKNMGWVSVSYYNNVLGVEDPDVFIPPPFCKDAKLEANEDGKVTDFFSLFH</sequence>
<evidence type="ECO:0000256" key="1">
    <source>
        <dbReference type="ARBA" id="ARBA00010771"/>
    </source>
</evidence>
<proteinExistence type="inferred from homology"/>
<dbReference type="GeneID" id="105903095"/>
<accession>A0A6P8GNE4</accession>
<feature type="chain" id="PRO_5028462595" evidence="2">
    <location>
        <begin position="22"/>
        <end position="217"/>
    </location>
</feature>
<dbReference type="PRINTS" id="PR00317">
    <property type="entry name" value="EPENDYMIN"/>
</dbReference>
<keyword evidence="3" id="KW-1185">Reference proteome</keyword>
<dbReference type="OrthoDB" id="9942506at2759"/>
<comment type="similarity">
    <text evidence="1">Belongs to the ependymin family.</text>
</comment>
<dbReference type="PANTHER" id="PTHR10697">
    <property type="entry name" value="MAMMALIAN EPENDYMIN-RELATED PROTEIN 1"/>
    <property type="match status" value="1"/>
</dbReference>
<evidence type="ECO:0000256" key="2">
    <source>
        <dbReference type="SAM" id="SignalP"/>
    </source>
</evidence>
<dbReference type="RefSeq" id="XP_031440734.1">
    <property type="nucleotide sequence ID" value="XM_031584874.2"/>
</dbReference>
<feature type="signal peptide" evidence="2">
    <location>
        <begin position="1"/>
        <end position="21"/>
    </location>
</feature>
<name>A0A6P8GNE4_CLUHA</name>
<evidence type="ECO:0000313" key="4">
    <source>
        <dbReference type="RefSeq" id="XP_031440734.1"/>
    </source>
</evidence>
<dbReference type="GO" id="GO:0005764">
    <property type="term" value="C:lysosome"/>
    <property type="evidence" value="ECO:0007669"/>
    <property type="project" value="TreeGrafter"/>
</dbReference>
<dbReference type="InterPro" id="IPR001299">
    <property type="entry name" value="Ependymin"/>
</dbReference>
<organism evidence="3 4">
    <name type="scientific">Clupea harengus</name>
    <name type="common">Atlantic herring</name>
    <dbReference type="NCBI Taxonomy" id="7950"/>
    <lineage>
        <taxon>Eukaryota</taxon>
        <taxon>Metazoa</taxon>
        <taxon>Chordata</taxon>
        <taxon>Craniata</taxon>
        <taxon>Vertebrata</taxon>
        <taxon>Euteleostomi</taxon>
        <taxon>Actinopterygii</taxon>
        <taxon>Neopterygii</taxon>
        <taxon>Teleostei</taxon>
        <taxon>Clupei</taxon>
        <taxon>Clupeiformes</taxon>
        <taxon>Clupeoidei</taxon>
        <taxon>Clupeidae</taxon>
        <taxon>Clupea</taxon>
    </lineage>
</organism>
<dbReference type="SMART" id="SM00026">
    <property type="entry name" value="EPEND"/>
    <property type="match status" value="1"/>
</dbReference>
<dbReference type="KEGG" id="char:105903095"/>